<evidence type="ECO:0000313" key="1">
    <source>
        <dbReference type="EMBL" id="KAF7382981.1"/>
    </source>
</evidence>
<name>A0A834JCE8_VESVU</name>
<keyword evidence="2" id="KW-1185">Reference proteome</keyword>
<protein>
    <submittedName>
        <fullName evidence="1">Uncharacterized protein</fullName>
    </submittedName>
</protein>
<accession>A0A834JCE8</accession>
<evidence type="ECO:0000313" key="2">
    <source>
        <dbReference type="Proteomes" id="UP000614350"/>
    </source>
</evidence>
<dbReference type="AlphaFoldDB" id="A0A834JCE8"/>
<gene>
    <name evidence="1" type="ORF">HZH66_013383</name>
</gene>
<comment type="caution">
    <text evidence="1">The sequence shown here is derived from an EMBL/GenBank/DDBJ whole genome shotgun (WGS) entry which is preliminary data.</text>
</comment>
<organism evidence="1 2">
    <name type="scientific">Vespula vulgaris</name>
    <name type="common">Yellow jacket</name>
    <name type="synonym">Wasp</name>
    <dbReference type="NCBI Taxonomy" id="7454"/>
    <lineage>
        <taxon>Eukaryota</taxon>
        <taxon>Metazoa</taxon>
        <taxon>Ecdysozoa</taxon>
        <taxon>Arthropoda</taxon>
        <taxon>Hexapoda</taxon>
        <taxon>Insecta</taxon>
        <taxon>Pterygota</taxon>
        <taxon>Neoptera</taxon>
        <taxon>Endopterygota</taxon>
        <taxon>Hymenoptera</taxon>
        <taxon>Apocrita</taxon>
        <taxon>Aculeata</taxon>
        <taxon>Vespoidea</taxon>
        <taxon>Vespidae</taxon>
        <taxon>Vespinae</taxon>
        <taxon>Vespula</taxon>
    </lineage>
</organism>
<dbReference type="Proteomes" id="UP000614350">
    <property type="component" value="Unassembled WGS sequence"/>
</dbReference>
<dbReference type="EMBL" id="JACSEA010000018">
    <property type="protein sequence ID" value="KAF7382981.1"/>
    <property type="molecule type" value="Genomic_DNA"/>
</dbReference>
<proteinExistence type="predicted"/>
<sequence length="119" mass="13576">MYPISKCLNGFVSIIKLKSSSAIIRTLCRDNIPCFLSNTWVKYHAIVSESFNHTAYRPMSEAAKEDYSSKKKSTMTVFFASPLLRMDHKPKDRTKLTTQMEADAIVKGFFCNVKITNIQ</sequence>
<reference evidence="1" key="1">
    <citation type="journal article" date="2020" name="G3 (Bethesda)">
        <title>High-Quality Assemblies for Three Invasive Social Wasps from the &lt;i&gt;Vespula&lt;/i&gt; Genus.</title>
        <authorList>
            <person name="Harrop T.W.R."/>
            <person name="Guhlin J."/>
            <person name="McLaughlin G.M."/>
            <person name="Permina E."/>
            <person name="Stockwell P."/>
            <person name="Gilligan J."/>
            <person name="Le Lec M.F."/>
            <person name="Gruber M.A.M."/>
            <person name="Quinn O."/>
            <person name="Lovegrove M."/>
            <person name="Duncan E.J."/>
            <person name="Remnant E.J."/>
            <person name="Van Eeckhoven J."/>
            <person name="Graham B."/>
            <person name="Knapp R.A."/>
            <person name="Langford K.W."/>
            <person name="Kronenberg Z."/>
            <person name="Press M.O."/>
            <person name="Eacker S.M."/>
            <person name="Wilson-Rankin E.E."/>
            <person name="Purcell J."/>
            <person name="Lester P.J."/>
            <person name="Dearden P.K."/>
        </authorList>
    </citation>
    <scope>NUCLEOTIDE SEQUENCE</scope>
    <source>
        <strain evidence="1">Marl-1</strain>
    </source>
</reference>